<feature type="domain" description="Cell division protein FtsQ/DivIB C-terminal" evidence="9">
    <location>
        <begin position="175"/>
        <end position="288"/>
    </location>
</feature>
<sequence>MQGIDHDRRPGFSPQPTPPRKGWPRPQQPAHKPKRDPAPSRFAYRLHRMWLTPYFRRLTRIGIPAFLIAFTTLLWLSDEDRRASLSGGLTGMVEAVQNRDQFMVKVMTIDGASAPVDKALRMMLPVDLPASSFDINLDQLRSDILMLDAVRDVELRIKPDGVLAAKVVERQPVLLWRHARGIEQLDETGHRVASVTERSVRPGLPLIAGEGADKVAREAIRIFAASGPLLPRMRGLQRVGERRWDMVLDRGQRIQLPANSPVAALERLIVLDQAEDMLARDISVVDLRDGSRPVARIGLGAQNEIRAARGQPLLGADGRELPKQKDKKS</sequence>
<dbReference type="AlphaFoldDB" id="A0A5C6S8U4"/>
<dbReference type="Proteomes" id="UP000321562">
    <property type="component" value="Unassembled WGS sequence"/>
</dbReference>
<dbReference type="PANTHER" id="PTHR35851:SF1">
    <property type="entry name" value="CELL DIVISION PROTEIN FTSQ"/>
    <property type="match status" value="1"/>
</dbReference>
<evidence type="ECO:0000313" key="10">
    <source>
        <dbReference type="EMBL" id="TXB71279.1"/>
    </source>
</evidence>
<comment type="subcellular location">
    <subcellularLocation>
        <location evidence="7">Cell inner membrane</location>
        <topology evidence="7">Single-pass type II membrane protein</topology>
    </subcellularLocation>
    <text evidence="7">Localizes to the division septum.</text>
</comment>
<dbReference type="RefSeq" id="WP_147096778.1">
    <property type="nucleotide sequence ID" value="NZ_JBHUFH010000002.1"/>
</dbReference>
<keyword evidence="6 7" id="KW-0131">Cell cycle</keyword>
<dbReference type="Pfam" id="PF03799">
    <property type="entry name" value="FtsQ_DivIB_C"/>
    <property type="match status" value="1"/>
</dbReference>
<dbReference type="GO" id="GO:0090529">
    <property type="term" value="P:cell septum assembly"/>
    <property type="evidence" value="ECO:0007669"/>
    <property type="project" value="InterPro"/>
</dbReference>
<dbReference type="EMBL" id="VOPL01000001">
    <property type="protein sequence ID" value="TXB71279.1"/>
    <property type="molecule type" value="Genomic_DNA"/>
</dbReference>
<accession>A0A5C6S8U4</accession>
<reference evidence="10 11" key="1">
    <citation type="submission" date="2019-08" db="EMBL/GenBank/DDBJ databases">
        <authorList>
            <person name="Ye J."/>
        </authorList>
    </citation>
    <scope>NUCLEOTIDE SEQUENCE [LARGE SCALE GENOMIC DNA]</scope>
    <source>
        <strain evidence="10 11">TK008</strain>
    </source>
</reference>
<feature type="region of interest" description="Disordered" evidence="8">
    <location>
        <begin position="1"/>
        <end position="38"/>
    </location>
</feature>
<evidence type="ECO:0000256" key="6">
    <source>
        <dbReference type="ARBA" id="ARBA00023306"/>
    </source>
</evidence>
<comment type="function">
    <text evidence="7">Essential cell division protein.</text>
</comment>
<name>A0A5C6S8U4_9RHOB</name>
<dbReference type="OrthoDB" id="9783091at2"/>
<dbReference type="GO" id="GO:0032153">
    <property type="term" value="C:cell division site"/>
    <property type="evidence" value="ECO:0007669"/>
    <property type="project" value="UniProtKB-UniRule"/>
</dbReference>
<keyword evidence="11" id="KW-1185">Reference proteome</keyword>
<protein>
    <recommendedName>
        <fullName evidence="7">Cell division protein FtsQ</fullName>
    </recommendedName>
</protein>
<feature type="transmembrane region" description="Helical" evidence="7">
    <location>
        <begin position="58"/>
        <end position="76"/>
    </location>
</feature>
<comment type="caution">
    <text evidence="10">The sequence shown here is derived from an EMBL/GenBank/DDBJ whole genome shotgun (WGS) entry which is preliminary data.</text>
</comment>
<dbReference type="InterPro" id="IPR005548">
    <property type="entry name" value="Cell_div_FtsQ/DivIB_C"/>
</dbReference>
<evidence type="ECO:0000256" key="5">
    <source>
        <dbReference type="ARBA" id="ARBA00022989"/>
    </source>
</evidence>
<keyword evidence="2 7" id="KW-0997">Cell inner membrane</keyword>
<organism evidence="10 11">
    <name type="scientific">Paracoccus aurantiacus</name>
    <dbReference type="NCBI Taxonomy" id="2599412"/>
    <lineage>
        <taxon>Bacteria</taxon>
        <taxon>Pseudomonadati</taxon>
        <taxon>Pseudomonadota</taxon>
        <taxon>Alphaproteobacteria</taxon>
        <taxon>Rhodobacterales</taxon>
        <taxon>Paracoccaceae</taxon>
        <taxon>Paracoccus</taxon>
    </lineage>
</organism>
<dbReference type="PANTHER" id="PTHR35851">
    <property type="entry name" value="CELL DIVISION PROTEIN FTSQ"/>
    <property type="match status" value="1"/>
</dbReference>
<evidence type="ECO:0000256" key="7">
    <source>
        <dbReference type="HAMAP-Rule" id="MF_00911"/>
    </source>
</evidence>
<evidence type="ECO:0000256" key="3">
    <source>
        <dbReference type="ARBA" id="ARBA00022618"/>
    </source>
</evidence>
<keyword evidence="1 7" id="KW-1003">Cell membrane</keyword>
<feature type="compositionally biased region" description="Basic and acidic residues" evidence="8">
    <location>
        <begin position="1"/>
        <end position="10"/>
    </location>
</feature>
<keyword evidence="4 7" id="KW-0812">Transmembrane</keyword>
<comment type="similarity">
    <text evidence="7">Belongs to the FtsQ/DivIB family. FtsQ subfamily.</text>
</comment>
<evidence type="ECO:0000256" key="4">
    <source>
        <dbReference type="ARBA" id="ARBA00022692"/>
    </source>
</evidence>
<evidence type="ECO:0000256" key="1">
    <source>
        <dbReference type="ARBA" id="ARBA00022475"/>
    </source>
</evidence>
<dbReference type="GO" id="GO:0043093">
    <property type="term" value="P:FtsZ-dependent cytokinesis"/>
    <property type="evidence" value="ECO:0007669"/>
    <property type="project" value="UniProtKB-UniRule"/>
</dbReference>
<dbReference type="GO" id="GO:0005886">
    <property type="term" value="C:plasma membrane"/>
    <property type="evidence" value="ECO:0007669"/>
    <property type="project" value="UniProtKB-SubCell"/>
</dbReference>
<gene>
    <name evidence="7" type="primary">ftsQ</name>
    <name evidence="10" type="ORF">FQV27_05420</name>
</gene>
<keyword evidence="3 7" id="KW-0132">Cell division</keyword>
<evidence type="ECO:0000256" key="8">
    <source>
        <dbReference type="SAM" id="MobiDB-lite"/>
    </source>
</evidence>
<evidence type="ECO:0000256" key="2">
    <source>
        <dbReference type="ARBA" id="ARBA00022519"/>
    </source>
</evidence>
<keyword evidence="5 7" id="KW-1133">Transmembrane helix</keyword>
<proteinExistence type="inferred from homology"/>
<keyword evidence="7" id="KW-0472">Membrane</keyword>
<evidence type="ECO:0000313" key="11">
    <source>
        <dbReference type="Proteomes" id="UP000321562"/>
    </source>
</evidence>
<dbReference type="InterPro" id="IPR026579">
    <property type="entry name" value="FtsQ"/>
</dbReference>
<evidence type="ECO:0000259" key="9">
    <source>
        <dbReference type="Pfam" id="PF03799"/>
    </source>
</evidence>
<dbReference type="HAMAP" id="MF_00911">
    <property type="entry name" value="FtsQ_subfam"/>
    <property type="match status" value="1"/>
</dbReference>